<evidence type="ECO:0000256" key="3">
    <source>
        <dbReference type="ARBA" id="ARBA00022692"/>
    </source>
</evidence>
<keyword evidence="4 8" id="KW-1133">Transmembrane helix</keyword>
<keyword evidence="6 8" id="KW-0472">Membrane</keyword>
<organism evidence="10 11">
    <name type="scientific">Nonomuraea guangzhouensis</name>
    <dbReference type="NCBI Taxonomy" id="1291555"/>
    <lineage>
        <taxon>Bacteria</taxon>
        <taxon>Bacillati</taxon>
        <taxon>Actinomycetota</taxon>
        <taxon>Actinomycetes</taxon>
        <taxon>Streptosporangiales</taxon>
        <taxon>Streptosporangiaceae</taxon>
        <taxon>Nonomuraea</taxon>
    </lineage>
</organism>
<protein>
    <submittedName>
        <fullName evidence="10">Proton-conducting transporter membrane subunit</fullName>
    </submittedName>
</protein>
<comment type="caution">
    <text evidence="10">The sequence shown here is derived from an EMBL/GenBank/DDBJ whole genome shotgun (WGS) entry which is preliminary data.</text>
</comment>
<evidence type="ECO:0000259" key="9">
    <source>
        <dbReference type="Pfam" id="PF00361"/>
    </source>
</evidence>
<keyword evidence="2" id="KW-1003">Cell membrane</keyword>
<feature type="transmembrane region" description="Helical" evidence="8">
    <location>
        <begin position="290"/>
        <end position="314"/>
    </location>
</feature>
<dbReference type="InterPro" id="IPR052175">
    <property type="entry name" value="ComplexI-like_HydComp"/>
</dbReference>
<evidence type="ECO:0000256" key="6">
    <source>
        <dbReference type="ARBA" id="ARBA00023136"/>
    </source>
</evidence>
<evidence type="ECO:0000313" key="11">
    <source>
        <dbReference type="Proteomes" id="UP001597097"/>
    </source>
</evidence>
<comment type="subcellular location">
    <subcellularLocation>
        <location evidence="1">Cell membrane</location>
        <topology evidence="1">Multi-pass membrane protein</topology>
    </subcellularLocation>
    <subcellularLocation>
        <location evidence="7">Membrane</location>
        <topology evidence="7">Multi-pass membrane protein</topology>
    </subcellularLocation>
</comment>
<dbReference type="PANTHER" id="PTHR42682">
    <property type="entry name" value="HYDROGENASE-4 COMPONENT F"/>
    <property type="match status" value="1"/>
</dbReference>
<name>A0ABW4GK08_9ACTN</name>
<feature type="transmembrane region" description="Helical" evidence="8">
    <location>
        <begin position="641"/>
        <end position="659"/>
    </location>
</feature>
<evidence type="ECO:0000313" key="10">
    <source>
        <dbReference type="EMBL" id="MFD1543083.1"/>
    </source>
</evidence>
<dbReference type="EMBL" id="JBHUCM010000038">
    <property type="protein sequence ID" value="MFD1543083.1"/>
    <property type="molecule type" value="Genomic_DNA"/>
</dbReference>
<sequence length="660" mass="67857">MTLYACALGLCLAAALLALLPTKAGVRAAGLITAAAGAVAAVAGVRAMLGHGWSAWLPDLLPLGGVRLALDPLGGLFTAVTGGVTVCAAIHGIGSAPARATRAVVPLFVAALLLVPAADGVGAFLLGWELMAMTSLLLVLAEHRTRPSVRKAALWYAVMTHLGLVTILCGLCYLAAGTMGDGFDQLRAAELSPAARNVIFLTTLAGFAAKAGIVPLHVWLPRAYPAAPGHVSPLMSGAMVNMGVYGVVRVGLDLLRGGPVWWWWIVLALGALSALYGVLHAAMATDLKRLLGYCSTENMGLVLIGVGAAGFFAADGAGPLAALALTAALLHVVNHAAFKTLLFQAAGSVQRATGTRDLDALGGLRARMPYTTALFAIGALCASALPPGNGFVSEWLLLQSLIHALPASGVAGAVTMPLAVGAIALTAGLAVATFVKAFGVGFLARPRGPGAEQAAESPRTAICGMALAATACLFLALNPTLVLPALIDAVTEVIPAGRPVTGEVTLRLTAITGSISPILIALALAGVMAAVPALVRAVATRPVRRAARLWDCGAGPVSARMEYTATSFAEPLQRVFVDALQPERAIDVTAVEESAYLVRRVRFRARVPDRVERRLYEPVLAAAVRLGTAARRLADGSVHRYLAYGFYALTGVLIVLAVIS</sequence>
<dbReference type="InterPro" id="IPR001750">
    <property type="entry name" value="ND/Mrp_TM"/>
</dbReference>
<feature type="transmembrane region" description="Helical" evidence="8">
    <location>
        <begin position="260"/>
        <end position="278"/>
    </location>
</feature>
<evidence type="ECO:0000256" key="1">
    <source>
        <dbReference type="ARBA" id="ARBA00004651"/>
    </source>
</evidence>
<reference evidence="11" key="1">
    <citation type="journal article" date="2019" name="Int. J. Syst. Evol. Microbiol.">
        <title>The Global Catalogue of Microorganisms (GCM) 10K type strain sequencing project: providing services to taxonomists for standard genome sequencing and annotation.</title>
        <authorList>
            <consortium name="The Broad Institute Genomics Platform"/>
            <consortium name="The Broad Institute Genome Sequencing Center for Infectious Disease"/>
            <person name="Wu L."/>
            <person name="Ma J."/>
        </authorList>
    </citation>
    <scope>NUCLEOTIDE SEQUENCE [LARGE SCALE GENOMIC DNA]</scope>
    <source>
        <strain evidence="11">CGMCC 1.15399</strain>
    </source>
</reference>
<evidence type="ECO:0000256" key="4">
    <source>
        <dbReference type="ARBA" id="ARBA00022989"/>
    </source>
</evidence>
<dbReference type="Pfam" id="PF00361">
    <property type="entry name" value="Proton_antipo_M"/>
    <property type="match status" value="1"/>
</dbReference>
<feature type="transmembrane region" description="Helical" evidence="8">
    <location>
        <begin position="100"/>
        <end position="118"/>
    </location>
</feature>
<feature type="domain" description="NADH:quinone oxidoreductase/Mrp antiporter transmembrane" evidence="9">
    <location>
        <begin position="123"/>
        <end position="405"/>
    </location>
</feature>
<proteinExistence type="predicted"/>
<dbReference type="RefSeq" id="WP_219538516.1">
    <property type="nucleotide sequence ID" value="NZ_JAHKRM010000048.1"/>
</dbReference>
<keyword evidence="3 7" id="KW-0812">Transmembrane</keyword>
<evidence type="ECO:0000256" key="8">
    <source>
        <dbReference type="SAM" id="Phobius"/>
    </source>
</evidence>
<feature type="transmembrane region" description="Helical" evidence="8">
    <location>
        <begin position="320"/>
        <end position="338"/>
    </location>
</feature>
<feature type="transmembrane region" description="Helical" evidence="8">
    <location>
        <begin position="198"/>
        <end position="219"/>
    </location>
</feature>
<feature type="transmembrane region" description="Helical" evidence="8">
    <location>
        <begin position="153"/>
        <end position="178"/>
    </location>
</feature>
<feature type="transmembrane region" description="Helical" evidence="8">
    <location>
        <begin position="373"/>
        <end position="398"/>
    </location>
</feature>
<dbReference type="PANTHER" id="PTHR42682:SF3">
    <property type="entry name" value="FORMATE HYDROGENLYASE SUBUNIT 3-RELATED"/>
    <property type="match status" value="1"/>
</dbReference>
<keyword evidence="5" id="KW-0560">Oxidoreductase</keyword>
<evidence type="ECO:0000256" key="7">
    <source>
        <dbReference type="RuleBase" id="RU000320"/>
    </source>
</evidence>
<feature type="transmembrane region" description="Helical" evidence="8">
    <location>
        <begin position="507"/>
        <end position="535"/>
    </location>
</feature>
<evidence type="ECO:0000256" key="2">
    <source>
        <dbReference type="ARBA" id="ARBA00022475"/>
    </source>
</evidence>
<feature type="transmembrane region" description="Helical" evidence="8">
    <location>
        <begin position="73"/>
        <end position="93"/>
    </location>
</feature>
<gene>
    <name evidence="10" type="ORF">ACFSJ0_38940</name>
</gene>
<keyword evidence="11" id="KW-1185">Reference proteome</keyword>
<feature type="transmembrane region" description="Helical" evidence="8">
    <location>
        <begin position="418"/>
        <end position="444"/>
    </location>
</feature>
<accession>A0ABW4GK08</accession>
<dbReference type="Proteomes" id="UP001597097">
    <property type="component" value="Unassembled WGS sequence"/>
</dbReference>
<feature type="transmembrane region" description="Helical" evidence="8">
    <location>
        <begin position="465"/>
        <end position="487"/>
    </location>
</feature>
<evidence type="ECO:0000256" key="5">
    <source>
        <dbReference type="ARBA" id="ARBA00023002"/>
    </source>
</evidence>